<dbReference type="Proteomes" id="UP001165060">
    <property type="component" value="Unassembled WGS sequence"/>
</dbReference>
<evidence type="ECO:0000313" key="3">
    <source>
        <dbReference type="Proteomes" id="UP001165060"/>
    </source>
</evidence>
<name>A0ABQ6N9B5_9STRA</name>
<accession>A0ABQ6N9B5</accession>
<dbReference type="EMBL" id="BRYB01006966">
    <property type="protein sequence ID" value="GMI51050.1"/>
    <property type="molecule type" value="Genomic_DNA"/>
</dbReference>
<feature type="compositionally biased region" description="Pro residues" evidence="1">
    <location>
        <begin position="7"/>
        <end position="22"/>
    </location>
</feature>
<evidence type="ECO:0000313" key="2">
    <source>
        <dbReference type="EMBL" id="GMI51050.1"/>
    </source>
</evidence>
<sequence>AMRGYRIPPPPPAVPASPPAPSSPSVLPASGLRKDLAIGMASGINPAQLAVFAGSLRKHSPPEQSRKLVPTPQNGGPACAALDCRPLLTGCGRSGTHYLSDVIIKNNIPILHERIGAAGSVSWIYGAPYDPATDKLETWFSNPDGSDTRLRASADFDFYPLVHVVRHPLKAIASLLACFCGCGSMSC</sequence>
<organism evidence="2 3">
    <name type="scientific">Tetraparma gracilis</name>
    <dbReference type="NCBI Taxonomy" id="2962635"/>
    <lineage>
        <taxon>Eukaryota</taxon>
        <taxon>Sar</taxon>
        <taxon>Stramenopiles</taxon>
        <taxon>Ochrophyta</taxon>
        <taxon>Bolidophyceae</taxon>
        <taxon>Parmales</taxon>
        <taxon>Triparmaceae</taxon>
        <taxon>Tetraparma</taxon>
    </lineage>
</organism>
<evidence type="ECO:0000256" key="1">
    <source>
        <dbReference type="SAM" id="MobiDB-lite"/>
    </source>
</evidence>
<keyword evidence="3" id="KW-1185">Reference proteome</keyword>
<evidence type="ECO:0008006" key="4">
    <source>
        <dbReference type="Google" id="ProtNLM"/>
    </source>
</evidence>
<reference evidence="2 3" key="1">
    <citation type="journal article" date="2023" name="Commun. Biol.">
        <title>Genome analysis of Parmales, the sister group of diatoms, reveals the evolutionary specialization of diatoms from phago-mixotrophs to photoautotrophs.</title>
        <authorList>
            <person name="Ban H."/>
            <person name="Sato S."/>
            <person name="Yoshikawa S."/>
            <person name="Yamada K."/>
            <person name="Nakamura Y."/>
            <person name="Ichinomiya M."/>
            <person name="Sato N."/>
            <person name="Blanc-Mathieu R."/>
            <person name="Endo H."/>
            <person name="Kuwata A."/>
            <person name="Ogata H."/>
        </authorList>
    </citation>
    <scope>NUCLEOTIDE SEQUENCE [LARGE SCALE GENOMIC DNA]</scope>
</reference>
<proteinExistence type="predicted"/>
<gene>
    <name evidence="2" type="ORF">TeGR_g4353</name>
</gene>
<feature type="region of interest" description="Disordered" evidence="1">
    <location>
        <begin position="1"/>
        <end position="28"/>
    </location>
</feature>
<protein>
    <recommendedName>
        <fullName evidence="4">Sulfotransferase</fullName>
    </recommendedName>
</protein>
<feature type="non-terminal residue" evidence="2">
    <location>
        <position position="187"/>
    </location>
</feature>
<comment type="caution">
    <text evidence="2">The sequence shown here is derived from an EMBL/GenBank/DDBJ whole genome shotgun (WGS) entry which is preliminary data.</text>
</comment>
<feature type="non-terminal residue" evidence="2">
    <location>
        <position position="1"/>
    </location>
</feature>